<evidence type="ECO:0000313" key="3">
    <source>
        <dbReference type="EMBL" id="TRL34904.1"/>
    </source>
</evidence>
<dbReference type="SUPFAM" id="SSF54373">
    <property type="entry name" value="FAD-linked reductases, C-terminal domain"/>
    <property type="match status" value="1"/>
</dbReference>
<dbReference type="AlphaFoldDB" id="A0A549SZ50"/>
<dbReference type="Gene3D" id="3.50.50.60">
    <property type="entry name" value="FAD/NAD(P)-binding domain"/>
    <property type="match status" value="2"/>
</dbReference>
<sequence>MPNGASFPARCRPSRPERTAGIRRRGGLCRPRKPAWREGRICCSEGEQTVRKADFPDVIVIGAGVIGLSVAIAAQARGLRVTVLDREGPAAGASAGNAGAFAFTDILPLASPGILRKAPRWLLDPLGPLTVPPAYALQIAPWMFRFWRACQPARVAASTAAQTALMDLSRAELEPFLAETGTLAMLRKDGNLQVYESDAEFAASLPGWAARQAHGIAFEHLDANEMTRLQPGLDRRFIRATFTPGWYSIADPRFYTLALADRFLARGGSMERTEVSALRPVENGVEILSAGGPTRKAARVVLAAGAFSHHLAATLGERIPLETERGYNTTLPADAFDLRMQITFGGHGFVVTRLSTGIRVGGAVELAGLKRPPNFARADAMLKKAQAFLPGLKSEGGTQWMGFRPSLPDSLPAIGAARATPNVVYAFGHGHLGLTQSPGTARLVVDLLTGRPPQIDLLPFSPQRRFV</sequence>
<evidence type="ECO:0000259" key="2">
    <source>
        <dbReference type="Pfam" id="PF01266"/>
    </source>
</evidence>
<dbReference type="SUPFAM" id="SSF51905">
    <property type="entry name" value="FAD/NAD(P)-binding domain"/>
    <property type="match status" value="1"/>
</dbReference>
<accession>A0A549SZ50</accession>
<proteinExistence type="predicted"/>
<dbReference type="GO" id="GO:0016491">
    <property type="term" value="F:oxidoreductase activity"/>
    <property type="evidence" value="ECO:0007669"/>
    <property type="project" value="UniProtKB-KW"/>
</dbReference>
<dbReference type="Gene3D" id="3.30.9.10">
    <property type="entry name" value="D-Amino Acid Oxidase, subunit A, domain 2"/>
    <property type="match status" value="1"/>
</dbReference>
<dbReference type="InterPro" id="IPR036188">
    <property type="entry name" value="FAD/NAD-bd_sf"/>
</dbReference>
<protein>
    <submittedName>
        <fullName evidence="3">FAD-dependent oxidoreductase</fullName>
    </submittedName>
</protein>
<keyword evidence="4" id="KW-1185">Reference proteome</keyword>
<dbReference type="EMBL" id="VJMG01000072">
    <property type="protein sequence ID" value="TRL34904.1"/>
    <property type="molecule type" value="Genomic_DNA"/>
</dbReference>
<dbReference type="Pfam" id="PF01266">
    <property type="entry name" value="DAO"/>
    <property type="match status" value="1"/>
</dbReference>
<evidence type="ECO:0000256" key="1">
    <source>
        <dbReference type="ARBA" id="ARBA00023002"/>
    </source>
</evidence>
<dbReference type="PANTHER" id="PTHR13847">
    <property type="entry name" value="SARCOSINE DEHYDROGENASE-RELATED"/>
    <property type="match status" value="1"/>
</dbReference>
<dbReference type="GO" id="GO:0005737">
    <property type="term" value="C:cytoplasm"/>
    <property type="evidence" value="ECO:0007669"/>
    <property type="project" value="TreeGrafter"/>
</dbReference>
<dbReference type="PANTHER" id="PTHR13847:SF289">
    <property type="entry name" value="GLYCINE OXIDASE"/>
    <property type="match status" value="1"/>
</dbReference>
<comment type="caution">
    <text evidence="3">The sequence shown here is derived from an EMBL/GenBank/DDBJ whole genome shotgun (WGS) entry which is preliminary data.</text>
</comment>
<dbReference type="InterPro" id="IPR006076">
    <property type="entry name" value="FAD-dep_OxRdtase"/>
</dbReference>
<feature type="domain" description="FAD dependent oxidoreductase" evidence="2">
    <location>
        <begin position="57"/>
        <end position="447"/>
    </location>
</feature>
<dbReference type="Proteomes" id="UP000316801">
    <property type="component" value="Unassembled WGS sequence"/>
</dbReference>
<organism evidence="3 4">
    <name type="scientific">Rhizobium straminoryzae</name>
    <dbReference type="NCBI Taxonomy" id="1387186"/>
    <lineage>
        <taxon>Bacteria</taxon>
        <taxon>Pseudomonadati</taxon>
        <taxon>Pseudomonadota</taxon>
        <taxon>Alphaproteobacteria</taxon>
        <taxon>Hyphomicrobiales</taxon>
        <taxon>Rhizobiaceae</taxon>
        <taxon>Rhizobium/Agrobacterium group</taxon>
        <taxon>Rhizobium</taxon>
    </lineage>
</organism>
<gene>
    <name evidence="3" type="ORF">FNA46_21585</name>
</gene>
<reference evidence="3 4" key="1">
    <citation type="submission" date="2019-07" db="EMBL/GenBank/DDBJ databases">
        <title>Ln-dependent methylotrophs.</title>
        <authorList>
            <person name="Tani A."/>
        </authorList>
    </citation>
    <scope>NUCLEOTIDE SEQUENCE [LARGE SCALE GENOMIC DNA]</scope>
    <source>
        <strain evidence="3 4">SM12</strain>
    </source>
</reference>
<keyword evidence="1" id="KW-0560">Oxidoreductase</keyword>
<name>A0A549SZ50_9HYPH</name>
<evidence type="ECO:0000313" key="4">
    <source>
        <dbReference type="Proteomes" id="UP000316801"/>
    </source>
</evidence>